<dbReference type="UniPathway" id="UPA00077">
    <property type="reaction ID" value="UER00155"/>
</dbReference>
<dbReference type="AlphaFoldDB" id="A0A3M8H8W6"/>
<evidence type="ECO:0000256" key="2">
    <source>
        <dbReference type="ARBA" id="ARBA00005051"/>
    </source>
</evidence>
<dbReference type="CDD" id="cd00483">
    <property type="entry name" value="HPPK"/>
    <property type="match status" value="1"/>
</dbReference>
<dbReference type="GO" id="GO:0003848">
    <property type="term" value="F:2-amino-4-hydroxy-6-hydroxymethyldihydropteridine diphosphokinase activity"/>
    <property type="evidence" value="ECO:0007669"/>
    <property type="project" value="UniProtKB-EC"/>
</dbReference>
<dbReference type="SUPFAM" id="SSF55083">
    <property type="entry name" value="6-hydroxymethyl-7,8-dihydropterin pyrophosphokinase, HPPK"/>
    <property type="match status" value="1"/>
</dbReference>
<keyword evidence="5" id="KW-0547">Nucleotide-binding</keyword>
<sequence length="176" mass="20283">MNNVYLSIGTNIGDREQNLKQAIKMLQGKKNITVKAISSIYETAPIGYIDQPSFLNIAVLIQTSLSAYETLEVCQSIENELGRVREIRWGPRIIDLDILLFNNENIEVENLIVPHPRMYERAFVLVPLREILQYPLTDKLQLVETSVESMDLQKEGILKWKHINNVEEFLIAEDSR</sequence>
<dbReference type="Gene3D" id="3.30.70.560">
    <property type="entry name" value="7,8-Dihydro-6-hydroxymethylpterin-pyrophosphokinase HPPK"/>
    <property type="match status" value="1"/>
</dbReference>
<evidence type="ECO:0000256" key="6">
    <source>
        <dbReference type="ARBA" id="ARBA00022777"/>
    </source>
</evidence>
<dbReference type="GO" id="GO:0005524">
    <property type="term" value="F:ATP binding"/>
    <property type="evidence" value="ECO:0007669"/>
    <property type="project" value="UniProtKB-KW"/>
</dbReference>
<keyword evidence="6 10" id="KW-0418">Kinase</keyword>
<keyword evidence="8" id="KW-0289">Folate biosynthesis</keyword>
<comment type="caution">
    <text evidence="10">The sequence shown here is derived from an EMBL/GenBank/DDBJ whole genome shotgun (WGS) entry which is preliminary data.</text>
</comment>
<dbReference type="InterPro" id="IPR000550">
    <property type="entry name" value="Hppk"/>
</dbReference>
<dbReference type="GO" id="GO:0046654">
    <property type="term" value="P:tetrahydrofolate biosynthetic process"/>
    <property type="evidence" value="ECO:0007669"/>
    <property type="project" value="UniProtKB-UniPathway"/>
</dbReference>
<evidence type="ECO:0000256" key="7">
    <source>
        <dbReference type="ARBA" id="ARBA00022840"/>
    </source>
</evidence>
<dbReference type="GO" id="GO:0046656">
    <property type="term" value="P:folic acid biosynthetic process"/>
    <property type="evidence" value="ECO:0007669"/>
    <property type="project" value="UniProtKB-KW"/>
</dbReference>
<reference evidence="10 11" key="1">
    <citation type="journal article" date="2014" name="Int. J. Syst. Evol. Microbiol.">
        <title>Lysinibacillus halotolerans sp. nov., isolated from saline-alkaline soil.</title>
        <authorList>
            <person name="Kong D."/>
            <person name="Wang Y."/>
            <person name="Zhao B."/>
            <person name="Li Y."/>
            <person name="Song J."/>
            <person name="Zhai Y."/>
            <person name="Zhang C."/>
            <person name="Wang H."/>
            <person name="Chen X."/>
            <person name="Zhao B."/>
            <person name="Ruan Z."/>
        </authorList>
    </citation>
    <scope>NUCLEOTIDE SEQUENCE [LARGE SCALE GENOMIC DNA]</scope>
    <source>
        <strain evidence="10 11">MCCC 1A12703</strain>
    </source>
</reference>
<dbReference type="Pfam" id="PF01288">
    <property type="entry name" value="HPPK"/>
    <property type="match status" value="1"/>
</dbReference>
<evidence type="ECO:0000313" key="11">
    <source>
        <dbReference type="Proteomes" id="UP000279909"/>
    </source>
</evidence>
<keyword evidence="11" id="KW-1185">Reference proteome</keyword>
<dbReference type="EMBL" id="RHLQ01000024">
    <property type="protein sequence ID" value="RNC98540.1"/>
    <property type="molecule type" value="Genomic_DNA"/>
</dbReference>
<evidence type="ECO:0000313" key="10">
    <source>
        <dbReference type="EMBL" id="RNC98540.1"/>
    </source>
</evidence>
<evidence type="ECO:0000256" key="4">
    <source>
        <dbReference type="ARBA" id="ARBA00022679"/>
    </source>
</evidence>
<dbReference type="Proteomes" id="UP000279909">
    <property type="component" value="Unassembled WGS sequence"/>
</dbReference>
<dbReference type="EC" id="2.7.6.3" evidence="3"/>
<dbReference type="RefSeq" id="WP_122972258.1">
    <property type="nucleotide sequence ID" value="NZ_RHLQ01000024.1"/>
</dbReference>
<dbReference type="NCBIfam" id="TIGR01498">
    <property type="entry name" value="folK"/>
    <property type="match status" value="1"/>
</dbReference>
<comment type="pathway">
    <text evidence="2">Cofactor biosynthesis; tetrahydrofolate biosynthesis; 2-amino-4-hydroxy-6-hydroxymethyl-7,8-dihydropteridine diphosphate from 7,8-dihydroneopterin triphosphate: step 4/4.</text>
</comment>
<evidence type="ECO:0000256" key="5">
    <source>
        <dbReference type="ARBA" id="ARBA00022741"/>
    </source>
</evidence>
<evidence type="ECO:0000259" key="9">
    <source>
        <dbReference type="PROSITE" id="PS00794"/>
    </source>
</evidence>
<proteinExistence type="predicted"/>
<protein>
    <recommendedName>
        <fullName evidence="3">2-amino-4-hydroxy-6-hydroxymethyldihydropteridine diphosphokinase</fullName>
        <ecNumber evidence="3">2.7.6.3</ecNumber>
    </recommendedName>
</protein>
<dbReference type="GO" id="GO:0016301">
    <property type="term" value="F:kinase activity"/>
    <property type="evidence" value="ECO:0007669"/>
    <property type="project" value="UniProtKB-KW"/>
</dbReference>
<name>A0A3M8H8W6_9BACI</name>
<organism evidence="10 11">
    <name type="scientific">Lysinibacillus halotolerans</name>
    <dbReference type="NCBI Taxonomy" id="1368476"/>
    <lineage>
        <taxon>Bacteria</taxon>
        <taxon>Bacillati</taxon>
        <taxon>Bacillota</taxon>
        <taxon>Bacilli</taxon>
        <taxon>Bacillales</taxon>
        <taxon>Bacillaceae</taxon>
        <taxon>Lysinibacillus</taxon>
    </lineage>
</organism>
<evidence type="ECO:0000256" key="8">
    <source>
        <dbReference type="ARBA" id="ARBA00022909"/>
    </source>
</evidence>
<dbReference type="InterPro" id="IPR035907">
    <property type="entry name" value="Hppk_sf"/>
</dbReference>
<evidence type="ECO:0000256" key="3">
    <source>
        <dbReference type="ARBA" id="ARBA00013253"/>
    </source>
</evidence>
<dbReference type="OrthoDB" id="9808041at2"/>
<dbReference type="PANTHER" id="PTHR43071">
    <property type="entry name" value="2-AMINO-4-HYDROXY-6-HYDROXYMETHYLDIHYDROPTERIDINE PYROPHOSPHOKINASE"/>
    <property type="match status" value="1"/>
</dbReference>
<dbReference type="PROSITE" id="PS00794">
    <property type="entry name" value="HPPK"/>
    <property type="match status" value="1"/>
</dbReference>
<keyword evidence="7" id="KW-0067">ATP-binding</keyword>
<dbReference type="PANTHER" id="PTHR43071:SF1">
    <property type="entry name" value="2-AMINO-4-HYDROXY-6-HYDROXYMETHYLDIHYDROPTERIDINE PYROPHOSPHOKINASE"/>
    <property type="match status" value="1"/>
</dbReference>
<gene>
    <name evidence="10" type="primary">folK</name>
    <name evidence="10" type="ORF">EC501_10540</name>
</gene>
<keyword evidence="4 10" id="KW-0808">Transferase</keyword>
<comment type="catalytic activity">
    <reaction evidence="1">
        <text>6-hydroxymethyl-7,8-dihydropterin + ATP = (7,8-dihydropterin-6-yl)methyl diphosphate + AMP + H(+)</text>
        <dbReference type="Rhea" id="RHEA:11412"/>
        <dbReference type="ChEBI" id="CHEBI:15378"/>
        <dbReference type="ChEBI" id="CHEBI:30616"/>
        <dbReference type="ChEBI" id="CHEBI:44841"/>
        <dbReference type="ChEBI" id="CHEBI:72950"/>
        <dbReference type="ChEBI" id="CHEBI:456215"/>
        <dbReference type="EC" id="2.7.6.3"/>
    </reaction>
</comment>
<feature type="domain" description="7,8-dihydro-6-hydroxymethylpterin-pyrophosphokinase" evidence="9">
    <location>
        <begin position="88"/>
        <end position="99"/>
    </location>
</feature>
<accession>A0A3M8H8W6</accession>
<evidence type="ECO:0000256" key="1">
    <source>
        <dbReference type="ARBA" id="ARBA00000198"/>
    </source>
</evidence>